<dbReference type="RefSeq" id="WP_126532123.1">
    <property type="nucleotide sequence ID" value="NZ_JAMWJM010000007.1"/>
</dbReference>
<feature type="domain" description="Inverse autotransporter beta-domain" evidence="4">
    <location>
        <begin position="79"/>
        <end position="357"/>
    </location>
</feature>
<dbReference type="InterPro" id="IPR051715">
    <property type="entry name" value="Intimin-Invasin_domain"/>
</dbReference>
<dbReference type="Pfam" id="PF11924">
    <property type="entry name" value="IAT_beta"/>
    <property type="match status" value="1"/>
</dbReference>
<comment type="similarity">
    <text evidence="1">Belongs to the intimin/invasin family.</text>
</comment>
<evidence type="ECO:0000256" key="1">
    <source>
        <dbReference type="ARBA" id="ARBA00010116"/>
    </source>
</evidence>
<accession>A0A448SMS1</accession>
<keyword evidence="3" id="KW-0732">Signal</keyword>
<sequence length="494" mass="54561">MAVLIQHFRKIKSVADGSAARRASLLCLLLPLFPVLPAAAESPPAPDSVLNRNQNAADLPELGGSTVLENAQEKEWATKAKSFGENSNLNKVSREQLRTRAENYAIGQATGLLQQQAQDLLSPLGTANVSLALSADGDFAGSKGQLFSPLYDVNGLLTYSQLGFQQRTDSSLANLGLGQRWISGDWLLGYNTVFDSDLENQRNRASVGAEAWGDYLRFSANYYQPLSAMRQQQSDGVFLSRPARGYDITTQGYLPFYRQLGATLSYEQYLGDNVDLFGSGNKQRDPRAMQLGLNYTPVPLMTLKAQHKLGDGGETQDNVELSVNYRFGVPLSKQISPEYVAQAKSLRGSRYDPIERNSVPVLEFKQRKTLQVFLATPPWNLQPGETLPLVLDIRASNKIVRVSWQGDTQTLSLTPPRNNTDPHGWSVIMPAWDDTPGAENRYRLSVTLEDEKQQRVTSNWITLQLTPPLNAGDGREEALPEPKMLQTPPVPALN</sequence>
<protein>
    <submittedName>
        <fullName evidence="5">Invasin</fullName>
    </submittedName>
</protein>
<proteinExistence type="inferred from homology"/>
<evidence type="ECO:0000313" key="5">
    <source>
        <dbReference type="EMBL" id="VEI69036.1"/>
    </source>
</evidence>
<dbReference type="PANTHER" id="PTHR39576">
    <property type="entry name" value="ATTACHING AND EFFACING PROTEIN HOMOLOG-RELATED-RELATED"/>
    <property type="match status" value="1"/>
</dbReference>
<evidence type="ECO:0000313" key="6">
    <source>
        <dbReference type="Proteomes" id="UP000281904"/>
    </source>
</evidence>
<dbReference type="EMBL" id="LR134493">
    <property type="protein sequence ID" value="VEI69036.1"/>
    <property type="molecule type" value="Genomic_DNA"/>
</dbReference>
<dbReference type="GO" id="GO:0009279">
    <property type="term" value="C:cell outer membrane"/>
    <property type="evidence" value="ECO:0007669"/>
    <property type="project" value="TreeGrafter"/>
</dbReference>
<evidence type="ECO:0000256" key="2">
    <source>
        <dbReference type="SAM" id="MobiDB-lite"/>
    </source>
</evidence>
<evidence type="ECO:0000259" key="4">
    <source>
        <dbReference type="Pfam" id="PF11924"/>
    </source>
</evidence>
<dbReference type="PANTHER" id="PTHR39576:SF1">
    <property type="entry name" value="INVASIN"/>
    <property type="match status" value="1"/>
</dbReference>
<dbReference type="AlphaFoldDB" id="A0A448SMS1"/>
<organism evidence="5 6">
    <name type="scientific">Serratia rubidaea</name>
    <name type="common">Serratia marinorubra</name>
    <dbReference type="NCBI Taxonomy" id="61652"/>
    <lineage>
        <taxon>Bacteria</taxon>
        <taxon>Pseudomonadati</taxon>
        <taxon>Pseudomonadota</taxon>
        <taxon>Gammaproteobacteria</taxon>
        <taxon>Enterobacterales</taxon>
        <taxon>Yersiniaceae</taxon>
        <taxon>Serratia</taxon>
    </lineage>
</organism>
<dbReference type="Gene3D" id="2.40.160.160">
    <property type="entry name" value="Inverse autotransporter, beta-domain"/>
    <property type="match status" value="1"/>
</dbReference>
<dbReference type="InterPro" id="IPR038177">
    <property type="entry name" value="IAT_beta_sf"/>
</dbReference>
<dbReference type="Proteomes" id="UP000281904">
    <property type="component" value="Chromosome"/>
</dbReference>
<feature type="signal peptide" evidence="3">
    <location>
        <begin position="1"/>
        <end position="40"/>
    </location>
</feature>
<feature type="chain" id="PRO_5019510108" evidence="3">
    <location>
        <begin position="41"/>
        <end position="494"/>
    </location>
</feature>
<reference evidence="5 6" key="1">
    <citation type="submission" date="2018-12" db="EMBL/GenBank/DDBJ databases">
        <authorList>
            <consortium name="Pathogen Informatics"/>
        </authorList>
    </citation>
    <scope>NUCLEOTIDE SEQUENCE [LARGE SCALE GENOMIC DNA]</scope>
    <source>
        <strain evidence="5 6">NCTC10036</strain>
    </source>
</reference>
<dbReference type="InterPro" id="IPR024519">
    <property type="entry name" value="IAT_beta"/>
</dbReference>
<dbReference type="NCBIfam" id="NF007556">
    <property type="entry name" value="PRK10177.1"/>
    <property type="match status" value="1"/>
</dbReference>
<name>A0A448SMS1_SERRU</name>
<evidence type="ECO:0000256" key="3">
    <source>
        <dbReference type="SAM" id="SignalP"/>
    </source>
</evidence>
<gene>
    <name evidence="5" type="ORF">NCTC10036_03511</name>
</gene>
<feature type="region of interest" description="Disordered" evidence="2">
    <location>
        <begin position="467"/>
        <end position="494"/>
    </location>
</feature>